<evidence type="ECO:0000313" key="5">
    <source>
        <dbReference type="EMBL" id="KAG9228329.1"/>
    </source>
</evidence>
<dbReference type="Proteomes" id="UP000824998">
    <property type="component" value="Unassembled WGS sequence"/>
</dbReference>
<dbReference type="Pfam" id="PF10355">
    <property type="entry name" value="Ytp1"/>
    <property type="match status" value="1"/>
</dbReference>
<dbReference type="PANTHER" id="PTHR31685">
    <property type="entry name" value="INTEGRAL MEMBRANE PROTEIN (AFU_ORTHOLOGUE AFUA_6G12730)-RELATED"/>
    <property type="match status" value="1"/>
</dbReference>
<dbReference type="InterPro" id="IPR018825">
    <property type="entry name" value="DUF2427"/>
</dbReference>
<dbReference type="Pfam" id="PF10348">
    <property type="entry name" value="DUF2427"/>
    <property type="match status" value="1"/>
</dbReference>
<dbReference type="InterPro" id="IPR018827">
    <property type="entry name" value="YTP1_C"/>
</dbReference>
<comment type="caution">
    <text evidence="5">The sequence shown here is derived from an EMBL/GenBank/DDBJ whole genome shotgun (WGS) entry which is preliminary data.</text>
</comment>
<keyword evidence="2" id="KW-0812">Transmembrane</keyword>
<organism evidence="5 6">
    <name type="scientific">Amylocarpus encephaloides</name>
    <dbReference type="NCBI Taxonomy" id="45428"/>
    <lineage>
        <taxon>Eukaryota</taxon>
        <taxon>Fungi</taxon>
        <taxon>Dikarya</taxon>
        <taxon>Ascomycota</taxon>
        <taxon>Pezizomycotina</taxon>
        <taxon>Leotiomycetes</taxon>
        <taxon>Helotiales</taxon>
        <taxon>Helotiales incertae sedis</taxon>
        <taxon>Amylocarpus</taxon>
    </lineage>
</organism>
<dbReference type="EMBL" id="MU251976">
    <property type="protein sequence ID" value="KAG9228329.1"/>
    <property type="molecule type" value="Genomic_DNA"/>
</dbReference>
<dbReference type="OrthoDB" id="4491390at2759"/>
<gene>
    <name evidence="5" type="ORF">BJ875DRAFT_250130</name>
</gene>
<feature type="transmembrane region" description="Helical" evidence="2">
    <location>
        <begin position="253"/>
        <end position="272"/>
    </location>
</feature>
<evidence type="ECO:0000313" key="6">
    <source>
        <dbReference type="Proteomes" id="UP000824998"/>
    </source>
</evidence>
<feature type="transmembrane region" description="Helical" evidence="2">
    <location>
        <begin position="87"/>
        <end position="106"/>
    </location>
</feature>
<evidence type="ECO:0000259" key="3">
    <source>
        <dbReference type="Pfam" id="PF10348"/>
    </source>
</evidence>
<evidence type="ECO:0000256" key="1">
    <source>
        <dbReference type="SAM" id="MobiDB-lite"/>
    </source>
</evidence>
<feature type="transmembrane region" description="Helical" evidence="2">
    <location>
        <begin position="425"/>
        <end position="445"/>
    </location>
</feature>
<reference evidence="5" key="1">
    <citation type="journal article" date="2021" name="IMA Fungus">
        <title>Genomic characterization of three marine fungi, including Emericellopsis atlantica sp. nov. with signatures of a generalist lifestyle and marine biomass degradation.</title>
        <authorList>
            <person name="Hagestad O.C."/>
            <person name="Hou L."/>
            <person name="Andersen J.H."/>
            <person name="Hansen E.H."/>
            <person name="Altermark B."/>
            <person name="Li C."/>
            <person name="Kuhnert E."/>
            <person name="Cox R.J."/>
            <person name="Crous P.W."/>
            <person name="Spatafora J.W."/>
            <person name="Lail K."/>
            <person name="Amirebrahimi M."/>
            <person name="Lipzen A."/>
            <person name="Pangilinan J."/>
            <person name="Andreopoulos W."/>
            <person name="Hayes R.D."/>
            <person name="Ng V."/>
            <person name="Grigoriev I.V."/>
            <person name="Jackson S.A."/>
            <person name="Sutton T.D.S."/>
            <person name="Dobson A.D.W."/>
            <person name="Rama T."/>
        </authorList>
    </citation>
    <scope>NUCLEOTIDE SEQUENCE</scope>
    <source>
        <strain evidence="5">TRa018bII</strain>
    </source>
</reference>
<accession>A0A9P8BZD3</accession>
<keyword evidence="2" id="KW-1133">Transmembrane helix</keyword>
<feature type="transmembrane region" description="Helical" evidence="2">
    <location>
        <begin position="118"/>
        <end position="136"/>
    </location>
</feature>
<feature type="region of interest" description="Disordered" evidence="1">
    <location>
        <begin position="145"/>
        <end position="196"/>
    </location>
</feature>
<evidence type="ECO:0000256" key="2">
    <source>
        <dbReference type="SAM" id="Phobius"/>
    </source>
</evidence>
<feature type="transmembrane region" description="Helical" evidence="2">
    <location>
        <begin position="324"/>
        <end position="346"/>
    </location>
</feature>
<feature type="domain" description="DUF2427" evidence="3">
    <location>
        <begin position="41"/>
        <end position="137"/>
    </location>
</feature>
<dbReference type="AlphaFoldDB" id="A0A9P8BZD3"/>
<keyword evidence="6" id="KW-1185">Reference proteome</keyword>
<feature type="transmembrane region" description="Helical" evidence="2">
    <location>
        <begin position="494"/>
        <end position="513"/>
    </location>
</feature>
<dbReference type="PANTHER" id="PTHR31685:SF3">
    <property type="entry name" value="INTEGRAL MEMBRANE PROTEIN (AFU_ORTHOLOGUE AFUA_6G12730)"/>
    <property type="match status" value="1"/>
</dbReference>
<evidence type="ECO:0000259" key="4">
    <source>
        <dbReference type="Pfam" id="PF10355"/>
    </source>
</evidence>
<name>A0A9P8BZD3_9HELO</name>
<feature type="transmembrane region" description="Helical" evidence="2">
    <location>
        <begin position="284"/>
        <end position="303"/>
    </location>
</feature>
<protein>
    <submittedName>
        <fullName evidence="5">Uncharacterized protein</fullName>
    </submittedName>
</protein>
<keyword evidence="2" id="KW-0472">Membrane</keyword>
<proteinExistence type="predicted"/>
<feature type="transmembrane region" description="Helical" evidence="2">
    <location>
        <begin position="547"/>
        <end position="571"/>
    </location>
</feature>
<feature type="compositionally biased region" description="Low complexity" evidence="1">
    <location>
        <begin position="172"/>
        <end position="188"/>
    </location>
</feature>
<feature type="transmembrane region" description="Helical" evidence="2">
    <location>
        <begin position="52"/>
        <end position="75"/>
    </location>
</feature>
<sequence length="590" mass="65428">MWQPHFQVHVAVATIFQALPLTATPMNASSEDASSSPLPAETYFREHTSSNILYAHIIFMFLGWVGALPISMMLNMAKSNLRYPSQIAFLGIHGIGTIFGLAYNSRTPDLYPKASHSGLGWALSALIFAHFIVGIVKDSIGTTLDSGTKDERSPFIAETTGRMTREEERNMEASNRPSRSSSSRSASPYPGLSESSIETDSETLFDVHLRYNSRLEHRYDEPMTWSRRWANISRSNLLVRILDLWFGFADQGLLILGFVGICTGIVTMAGIFHERHIFNGLAHFIKGGVFVGFGIITLGRWIGCFAEFGWAWNLKPSNLTKRTASISMETVECFVIFLYGITNVFLEHLSAWGEAWIPQDLEHVAISLLFIGGGLVGDPGEQPIGQILTHFQCGLMVESKALRRLVKAYPEALPHDGEFSNHSGISINPIPAMIIFLLGMILGGHHQMSMESTMMHKQFGNLLISASAARCCSYLFLQISPPTSMYPSRPPSELVCSFCFICGGFMLMASVRLSTPPTISRVKNQSDVEMSQNRDTVQSMIDNGVNAMVVATVTMGITATLMAWVIFLLVVKGWAEKREEMWRDRVVSVQ</sequence>
<feature type="domain" description="Protein YTP1-like C-terminal" evidence="4">
    <location>
        <begin position="257"/>
        <end position="512"/>
    </location>
</feature>